<reference evidence="1" key="2">
    <citation type="submission" date="2017-11" db="EMBL/GenBank/DDBJ databases">
        <title>Coralsnake Venomics: Analyses of Venom Gland Transcriptomes and Proteomes of Six Brazilian Taxa.</title>
        <authorList>
            <person name="Aird S.D."/>
            <person name="Jorge da Silva N."/>
            <person name="Qiu L."/>
            <person name="Villar-Briones A."/>
            <person name="Aparecida-Saddi V."/>
            <person name="Campos-Telles M.P."/>
            <person name="Grau M."/>
            <person name="Mikheyev A.S."/>
        </authorList>
    </citation>
    <scope>NUCLEOTIDE SEQUENCE</scope>
    <source>
        <tissue evidence="1">Venom_gland</tissue>
    </source>
</reference>
<proteinExistence type="predicted"/>
<name>A0A2D4IYZ5_MICLE</name>
<accession>A0A2D4IYZ5</accession>
<organism evidence="1">
    <name type="scientific">Micrurus lemniscatus lemniscatus</name>
    <dbReference type="NCBI Taxonomy" id="129467"/>
    <lineage>
        <taxon>Eukaryota</taxon>
        <taxon>Metazoa</taxon>
        <taxon>Chordata</taxon>
        <taxon>Craniata</taxon>
        <taxon>Vertebrata</taxon>
        <taxon>Euteleostomi</taxon>
        <taxon>Lepidosauria</taxon>
        <taxon>Squamata</taxon>
        <taxon>Bifurcata</taxon>
        <taxon>Unidentata</taxon>
        <taxon>Episquamata</taxon>
        <taxon>Toxicofera</taxon>
        <taxon>Serpentes</taxon>
        <taxon>Colubroidea</taxon>
        <taxon>Elapidae</taxon>
        <taxon>Elapinae</taxon>
        <taxon>Micrurus</taxon>
    </lineage>
</organism>
<dbReference type="EMBL" id="IACK01134584">
    <property type="protein sequence ID" value="LAA89314.1"/>
    <property type="molecule type" value="Transcribed_RNA"/>
</dbReference>
<reference evidence="1" key="1">
    <citation type="submission" date="2017-07" db="EMBL/GenBank/DDBJ databases">
        <authorList>
            <person name="Mikheyev A."/>
            <person name="Grau M."/>
        </authorList>
    </citation>
    <scope>NUCLEOTIDE SEQUENCE</scope>
    <source>
        <tissue evidence="1">Venom_gland</tissue>
    </source>
</reference>
<dbReference type="AlphaFoldDB" id="A0A2D4IYZ5"/>
<evidence type="ECO:0000313" key="1">
    <source>
        <dbReference type="EMBL" id="LAA89314.1"/>
    </source>
</evidence>
<sequence length="122" mass="13868">MNRLTQREEDLQIASLLASSKIKTFCDYCLLMPGSFHWPVTNSLNEKVGSKASWNEAWKKLQAQIVTEAKNRALECSGPLPWHPYSHHLLCFHKGLEESKLASINCFCLLGMESFCLGFLCF</sequence>
<protein>
    <submittedName>
        <fullName evidence="1">Uncharacterized protein</fullName>
    </submittedName>
</protein>